<accession>A0A9X1QRP9</accession>
<dbReference type="PANTHER" id="PTHR43792:SF1">
    <property type="entry name" value="N-ACETYLTRANSFERASE DOMAIN-CONTAINING PROTEIN"/>
    <property type="match status" value="1"/>
</dbReference>
<dbReference type="EMBL" id="JAIRBA010000004">
    <property type="protein sequence ID" value="MCG2418106.1"/>
    <property type="molecule type" value="Genomic_DNA"/>
</dbReference>
<keyword evidence="3" id="KW-1185">Reference proteome</keyword>
<name>A0A9X1QRP9_9FLAO</name>
<dbReference type="Pfam" id="PF13302">
    <property type="entry name" value="Acetyltransf_3"/>
    <property type="match status" value="1"/>
</dbReference>
<dbReference type="SUPFAM" id="SSF55729">
    <property type="entry name" value="Acyl-CoA N-acyltransferases (Nat)"/>
    <property type="match status" value="1"/>
</dbReference>
<dbReference type="InterPro" id="IPR016181">
    <property type="entry name" value="Acyl_CoA_acyltransferase"/>
</dbReference>
<dbReference type="Proteomes" id="UP001139461">
    <property type="component" value="Unassembled WGS sequence"/>
</dbReference>
<feature type="domain" description="N-acetyltransferase" evidence="1">
    <location>
        <begin position="18"/>
        <end position="79"/>
    </location>
</feature>
<evidence type="ECO:0000313" key="2">
    <source>
        <dbReference type="EMBL" id="MCG2418106.1"/>
    </source>
</evidence>
<dbReference type="Gene3D" id="3.40.630.30">
    <property type="match status" value="1"/>
</dbReference>
<proteinExistence type="predicted"/>
<dbReference type="AlphaFoldDB" id="A0A9X1QRP9"/>
<gene>
    <name evidence="2" type="ORF">K8089_03660</name>
</gene>
<organism evidence="2 3">
    <name type="scientific">Aequorivita vitellina</name>
    <dbReference type="NCBI Taxonomy" id="2874475"/>
    <lineage>
        <taxon>Bacteria</taxon>
        <taxon>Pseudomonadati</taxon>
        <taxon>Bacteroidota</taxon>
        <taxon>Flavobacteriia</taxon>
        <taxon>Flavobacteriales</taxon>
        <taxon>Flavobacteriaceae</taxon>
        <taxon>Aequorivita</taxon>
    </lineage>
</organism>
<dbReference type="InterPro" id="IPR051531">
    <property type="entry name" value="N-acetyltransferase"/>
</dbReference>
<reference evidence="2" key="1">
    <citation type="submission" date="2021-09" db="EMBL/GenBank/DDBJ databases">
        <title>Genome of Aequorivita sp. strain F47161.</title>
        <authorList>
            <person name="Wang Y."/>
        </authorList>
    </citation>
    <scope>NUCLEOTIDE SEQUENCE</scope>
    <source>
        <strain evidence="2">F47161</strain>
    </source>
</reference>
<protein>
    <submittedName>
        <fullName evidence="2">GNAT family N-acetyltransferase</fullName>
    </submittedName>
</protein>
<evidence type="ECO:0000313" key="3">
    <source>
        <dbReference type="Proteomes" id="UP001139461"/>
    </source>
</evidence>
<evidence type="ECO:0000259" key="1">
    <source>
        <dbReference type="Pfam" id="PF13302"/>
    </source>
</evidence>
<dbReference type="PANTHER" id="PTHR43792">
    <property type="entry name" value="GNAT FAMILY, PUTATIVE (AFU_ORTHOLOGUE AFUA_3G00765)-RELATED-RELATED"/>
    <property type="match status" value="1"/>
</dbReference>
<dbReference type="RefSeq" id="WP_237601918.1">
    <property type="nucleotide sequence ID" value="NZ_JAIRBA010000004.1"/>
</dbReference>
<comment type="caution">
    <text evidence="2">The sequence shown here is derived from an EMBL/GenBank/DDBJ whole genome shotgun (WGS) entry which is preliminary data.</text>
</comment>
<dbReference type="InterPro" id="IPR000182">
    <property type="entry name" value="GNAT_dom"/>
</dbReference>
<dbReference type="GO" id="GO:0016747">
    <property type="term" value="F:acyltransferase activity, transferring groups other than amino-acyl groups"/>
    <property type="evidence" value="ECO:0007669"/>
    <property type="project" value="InterPro"/>
</dbReference>
<sequence>MEKARAGRSRQRRLEMTKENEAEIGYLFMPEFWRKGFGSEIAETLVNLGKNTKEIENLIAIIDPVNTASQRILEKQGFQWDYDGEYIGLPAAYFKMKL</sequence>